<evidence type="ECO:0000256" key="1">
    <source>
        <dbReference type="ARBA" id="ARBA00004123"/>
    </source>
</evidence>
<comment type="similarity">
    <text evidence="2">Belongs to the AF4 family.</text>
</comment>
<dbReference type="GO" id="GO:0010468">
    <property type="term" value="P:regulation of gene expression"/>
    <property type="evidence" value="ECO:0007669"/>
    <property type="project" value="InterPro"/>
</dbReference>
<accession>A0A1A8PFI2</accession>
<keyword evidence="7" id="KW-0805">Transcription regulation</keyword>
<dbReference type="GO" id="GO:0032783">
    <property type="term" value="C:super elongation complex"/>
    <property type="evidence" value="ECO:0007669"/>
    <property type="project" value="TreeGrafter"/>
</dbReference>
<evidence type="ECO:0000256" key="5">
    <source>
        <dbReference type="ARBA" id="ARBA00022553"/>
    </source>
</evidence>
<proteinExistence type="inferred from homology"/>
<reference evidence="14" key="1">
    <citation type="submission" date="2016-05" db="EMBL/GenBank/DDBJ databases">
        <authorList>
            <person name="Lavstsen T."/>
            <person name="Jespersen J.S."/>
        </authorList>
    </citation>
    <scope>NUCLEOTIDE SEQUENCE</scope>
    <source>
        <tissue evidence="14">Brain</tissue>
    </source>
</reference>
<keyword evidence="6" id="KW-0562">Pair-rule protein</keyword>
<feature type="non-terminal residue" evidence="14">
    <location>
        <position position="1"/>
    </location>
</feature>
<evidence type="ECO:0000256" key="3">
    <source>
        <dbReference type="ARBA" id="ARBA00021888"/>
    </source>
</evidence>
<evidence type="ECO:0000256" key="4">
    <source>
        <dbReference type="ARBA" id="ARBA00022473"/>
    </source>
</evidence>
<dbReference type="GO" id="GO:0003677">
    <property type="term" value="F:DNA binding"/>
    <property type="evidence" value="ECO:0007669"/>
    <property type="project" value="UniProtKB-KW"/>
</dbReference>
<organism evidence="14">
    <name type="scientific">Nothobranchius pienaari</name>
    <dbReference type="NCBI Taxonomy" id="704102"/>
    <lineage>
        <taxon>Eukaryota</taxon>
        <taxon>Metazoa</taxon>
        <taxon>Chordata</taxon>
        <taxon>Craniata</taxon>
        <taxon>Vertebrata</taxon>
        <taxon>Euteleostomi</taxon>
        <taxon>Actinopterygii</taxon>
        <taxon>Neopterygii</taxon>
        <taxon>Teleostei</taxon>
        <taxon>Neoteleostei</taxon>
        <taxon>Acanthomorphata</taxon>
        <taxon>Ovalentaria</taxon>
        <taxon>Atherinomorphae</taxon>
        <taxon>Cyprinodontiformes</taxon>
        <taxon>Nothobranchiidae</taxon>
        <taxon>Nothobranchius</taxon>
    </lineage>
</organism>
<evidence type="ECO:0000256" key="7">
    <source>
        <dbReference type="ARBA" id="ARBA00023015"/>
    </source>
</evidence>
<evidence type="ECO:0000256" key="11">
    <source>
        <dbReference type="ARBA" id="ARBA00024653"/>
    </source>
</evidence>
<dbReference type="InterPro" id="IPR043640">
    <property type="entry name" value="AF4/FMR2_CHD"/>
</dbReference>
<feature type="domain" description="AF4/FMR2 C-terminal homology" evidence="13">
    <location>
        <begin position="1"/>
        <end position="45"/>
    </location>
</feature>
<dbReference type="Pfam" id="PF18876">
    <property type="entry name" value="AFF4_CHD"/>
    <property type="match status" value="1"/>
</dbReference>
<comment type="function">
    <text evidence="11">Has a role in transcriptional regulation. Acts in parallel with the Ras/MAPK and the PI3K/PKB pathways in the control of cell identity and cellular growth. Essential for regulation of the cytoskeleton and cell growth but not for cell proliferation or growth rate. Required specifically for the microtubule-based basal transport of lipid droplets. Plays a partially redundant function downstream of Raf in cell fate specification in the developing eye. Pair-rule protein that regulates embryonic cellularization, gastrulation and segmentation.</text>
</comment>
<dbReference type="PANTHER" id="PTHR10528">
    <property type="entry name" value="AF4/FMR2 FAMILY MEMBER"/>
    <property type="match status" value="1"/>
</dbReference>
<keyword evidence="5" id="KW-0597">Phosphoprotein</keyword>
<comment type="subcellular location">
    <subcellularLocation>
        <location evidence="1">Nucleus</location>
    </subcellularLocation>
</comment>
<dbReference type="InterPro" id="IPR007797">
    <property type="entry name" value="AF4/FMR2"/>
</dbReference>
<protein>
    <recommendedName>
        <fullName evidence="3">AF4/FMR2 family member lilli</fullName>
    </recommendedName>
    <alternativeName>
        <fullName evidence="12">Protein lilliputian</fullName>
    </alternativeName>
</protein>
<name>A0A1A8PFI2_9TELE</name>
<dbReference type="AlphaFoldDB" id="A0A1A8PFI2"/>
<evidence type="ECO:0000256" key="9">
    <source>
        <dbReference type="ARBA" id="ARBA00023163"/>
    </source>
</evidence>
<evidence type="ECO:0000259" key="13">
    <source>
        <dbReference type="Pfam" id="PF18876"/>
    </source>
</evidence>
<gene>
    <name evidence="14" type="primary">CABZ01072037.1</name>
</gene>
<keyword evidence="8" id="KW-0238">DNA-binding</keyword>
<evidence type="ECO:0000256" key="10">
    <source>
        <dbReference type="ARBA" id="ARBA00023242"/>
    </source>
</evidence>
<dbReference type="GO" id="GO:0007366">
    <property type="term" value="P:periodic partitioning by pair rule gene"/>
    <property type="evidence" value="ECO:0007669"/>
    <property type="project" value="UniProtKB-KW"/>
</dbReference>
<evidence type="ECO:0000256" key="12">
    <source>
        <dbReference type="ARBA" id="ARBA00032149"/>
    </source>
</evidence>
<evidence type="ECO:0000313" key="14">
    <source>
        <dbReference type="EMBL" id="SBR80026.1"/>
    </source>
</evidence>
<sequence length="57" mass="6449">LAHRGNGLLAELDSVLGPLSLTSSMSSMVRYTRQGVHWLRQDSQKSKRTRTPQQQIQ</sequence>
<evidence type="ECO:0000256" key="2">
    <source>
        <dbReference type="ARBA" id="ARBA00007354"/>
    </source>
</evidence>
<keyword evidence="9" id="KW-0804">Transcription</keyword>
<dbReference type="PANTHER" id="PTHR10528:SF17">
    <property type="entry name" value="AF4_FMR2 FAMILY MEMBER LILLI"/>
    <property type="match status" value="1"/>
</dbReference>
<keyword evidence="4" id="KW-0217">Developmental protein</keyword>
<keyword evidence="10" id="KW-0539">Nucleus</keyword>
<evidence type="ECO:0000256" key="6">
    <source>
        <dbReference type="ARBA" id="ARBA00022788"/>
    </source>
</evidence>
<evidence type="ECO:0000256" key="8">
    <source>
        <dbReference type="ARBA" id="ARBA00023125"/>
    </source>
</evidence>
<dbReference type="EMBL" id="HAEG01007734">
    <property type="protein sequence ID" value="SBR80026.1"/>
    <property type="molecule type" value="Transcribed_RNA"/>
</dbReference>
<reference evidence="14" key="2">
    <citation type="submission" date="2016-06" db="EMBL/GenBank/DDBJ databases">
        <title>The genome of a short-lived fish provides insights into sex chromosome evolution and the genetic control of aging.</title>
        <authorList>
            <person name="Reichwald K."/>
            <person name="Felder M."/>
            <person name="Petzold A."/>
            <person name="Koch P."/>
            <person name="Groth M."/>
            <person name="Platzer M."/>
        </authorList>
    </citation>
    <scope>NUCLEOTIDE SEQUENCE</scope>
    <source>
        <tissue evidence="14">Brain</tissue>
    </source>
</reference>